<keyword evidence="2" id="KW-1185">Reference proteome</keyword>
<reference evidence="1 2" key="1">
    <citation type="submission" date="2019-09" db="EMBL/GenBank/DDBJ databases">
        <title>Biological control of the noxious weed angled onion (Allium triquetrum) thwarted by endophytic bacteria in Victoria, Australia.</title>
        <authorList>
            <person name="Tehranchian P."/>
            <person name="Adair R.J."/>
            <person name="Van T.H."/>
            <person name="Morrison P.D."/>
            <person name="Williams H."/>
            <person name="Lawrie A.C."/>
        </authorList>
    </citation>
    <scope>NUCLEOTIDE SEQUENCE [LARGE SCALE GENOMIC DNA]</scope>
    <source>
        <strain evidence="1 2">RPTAtOch1</strain>
    </source>
</reference>
<dbReference type="AlphaFoldDB" id="A0A5N1JZW2"/>
<evidence type="ECO:0000313" key="1">
    <source>
        <dbReference type="EMBL" id="KAA9368809.1"/>
    </source>
</evidence>
<gene>
    <name evidence="1" type="ORF">F3W84_08040</name>
</gene>
<protein>
    <submittedName>
        <fullName evidence="1">DUF1311 domain-containing protein</fullName>
    </submittedName>
</protein>
<name>A0A5N1JZW2_9HYPH</name>
<organism evidence="1 2">
    <name type="scientific">Ochrobactrum quorumnocens</name>
    <dbReference type="NCBI Taxonomy" id="271865"/>
    <lineage>
        <taxon>Bacteria</taxon>
        <taxon>Pseudomonadati</taxon>
        <taxon>Pseudomonadota</taxon>
        <taxon>Alphaproteobacteria</taxon>
        <taxon>Hyphomicrobiales</taxon>
        <taxon>Brucellaceae</taxon>
        <taxon>Brucella/Ochrobactrum group</taxon>
        <taxon>Ochrobactrum</taxon>
    </lineage>
</organism>
<accession>A0A5N1JZW2</accession>
<proteinExistence type="predicted"/>
<evidence type="ECO:0000313" key="2">
    <source>
        <dbReference type="Proteomes" id="UP000327108"/>
    </source>
</evidence>
<dbReference type="EMBL" id="VYXQ01000006">
    <property type="protein sequence ID" value="KAA9368809.1"/>
    <property type="molecule type" value="Genomic_DNA"/>
</dbReference>
<comment type="caution">
    <text evidence="1">The sequence shown here is derived from an EMBL/GenBank/DDBJ whole genome shotgun (WGS) entry which is preliminary data.</text>
</comment>
<dbReference type="Proteomes" id="UP000327108">
    <property type="component" value="Unassembled WGS sequence"/>
</dbReference>
<dbReference type="RefSeq" id="WP_151092525.1">
    <property type="nucleotide sequence ID" value="NZ_VYXQ01000006.1"/>
</dbReference>
<sequence length="108" mass="12563">MINIVSLLVLSSLFWGASTDDGVAYTSSMELQKLEETLLLSLPVSRHNQFHEAKSAWRTYRDIECHYRELNFPMLTTVEECSRSMVHKRAIEVRHHLRWLHGLPGNVQ</sequence>